<dbReference type="GO" id="GO:0009073">
    <property type="term" value="P:aromatic amino acid family biosynthetic process"/>
    <property type="evidence" value="ECO:0007669"/>
    <property type="project" value="InterPro"/>
</dbReference>
<dbReference type="Proteomes" id="UP000177092">
    <property type="component" value="Unassembled WGS sequence"/>
</dbReference>
<feature type="domain" description="DAHP synthetase I/KDSA" evidence="2">
    <location>
        <begin position="90"/>
        <end position="327"/>
    </location>
</feature>
<dbReference type="InterPro" id="IPR006268">
    <property type="entry name" value="DAHP_syn_2"/>
</dbReference>
<gene>
    <name evidence="3" type="ORF">A3D03_04110</name>
</gene>
<dbReference type="Gene3D" id="3.20.20.70">
    <property type="entry name" value="Aldolase class I"/>
    <property type="match status" value="1"/>
</dbReference>
<dbReference type="NCBIfam" id="TIGR01361">
    <property type="entry name" value="DAHP_synth_Bsub"/>
    <property type="match status" value="1"/>
</dbReference>
<sequence length="336" mass="37355">MIIFLKKETTLAEEKEFRKLLLEKHIEVVSLVRNNQSLLVVVGKFGDSAKKEVQKHVQVETILDITKPYKLASKNYKLESSKIRVNGCNIGDKEIVIMAGPCSVESKFQMETIAQEVKSSGCHILRGGAFKPRTGPYDFQGLGKIGLHFLKNAAKMHHLGVITEVLDVRAIELIEKYTDIFQVGSRNMQNYPLLKELGHCRKPVLLKRGMWATYKEFLLAAEYILVGGNDKVILCERGIRTHVPETRFTLDLNAVAYLKQETHLPIVVDPSHGVGRASLVRSMSKAAIAAGADGLLIEAHHDPRRSVSDADQAISTIELAKLVLEVKKVARAVGRS</sequence>
<keyword evidence="1" id="KW-0808">Transferase</keyword>
<dbReference type="Pfam" id="PF00793">
    <property type="entry name" value="DAHP_synth_1"/>
    <property type="match status" value="1"/>
</dbReference>
<dbReference type="NCBIfam" id="NF006421">
    <property type="entry name" value="PRK08673.1"/>
    <property type="match status" value="1"/>
</dbReference>
<dbReference type="GO" id="GO:0016832">
    <property type="term" value="F:aldehyde-lyase activity"/>
    <property type="evidence" value="ECO:0007669"/>
    <property type="project" value="InterPro"/>
</dbReference>
<evidence type="ECO:0000313" key="4">
    <source>
        <dbReference type="Proteomes" id="UP000177092"/>
    </source>
</evidence>
<dbReference type="AlphaFoldDB" id="A0A1F6A811"/>
<dbReference type="NCBIfam" id="NF009239">
    <property type="entry name" value="PRK12595.1"/>
    <property type="match status" value="1"/>
</dbReference>
<evidence type="ECO:0000313" key="3">
    <source>
        <dbReference type="EMBL" id="OGG20835.1"/>
    </source>
</evidence>
<dbReference type="InterPro" id="IPR013785">
    <property type="entry name" value="Aldolase_TIM"/>
</dbReference>
<accession>A0A1F6A811</accession>
<protein>
    <submittedName>
        <fullName evidence="3">3-deoxy-7-phosphoheptulonate synthase</fullName>
    </submittedName>
</protein>
<reference evidence="3 4" key="1">
    <citation type="journal article" date="2016" name="Nat. Commun.">
        <title>Thousands of microbial genomes shed light on interconnected biogeochemical processes in an aquifer system.</title>
        <authorList>
            <person name="Anantharaman K."/>
            <person name="Brown C.T."/>
            <person name="Hug L.A."/>
            <person name="Sharon I."/>
            <person name="Castelle C.J."/>
            <person name="Probst A.J."/>
            <person name="Thomas B.C."/>
            <person name="Singh A."/>
            <person name="Wilkins M.J."/>
            <person name="Karaoz U."/>
            <person name="Brodie E.L."/>
            <person name="Williams K.H."/>
            <person name="Hubbard S.S."/>
            <person name="Banfield J.F."/>
        </authorList>
    </citation>
    <scope>NUCLEOTIDE SEQUENCE [LARGE SCALE GENOMIC DNA]</scope>
</reference>
<dbReference type="GO" id="GO:0016740">
    <property type="term" value="F:transferase activity"/>
    <property type="evidence" value="ECO:0007669"/>
    <property type="project" value="UniProtKB-KW"/>
</dbReference>
<dbReference type="InterPro" id="IPR052899">
    <property type="entry name" value="Class-I_DAHP_synthase"/>
</dbReference>
<dbReference type="PANTHER" id="PTHR43018">
    <property type="entry name" value="PHOSPHO-2-DEHYDRO-3-DEOXYHEPTONATE ALDOLASE"/>
    <property type="match status" value="1"/>
</dbReference>
<comment type="caution">
    <text evidence="3">The sequence shown here is derived from an EMBL/GenBank/DDBJ whole genome shotgun (WGS) entry which is preliminary data.</text>
</comment>
<dbReference type="PANTHER" id="PTHR43018:SF1">
    <property type="entry name" value="PROTEIN AROA(G)"/>
    <property type="match status" value="1"/>
</dbReference>
<dbReference type="EMBL" id="MFJN01000034">
    <property type="protein sequence ID" value="OGG20835.1"/>
    <property type="molecule type" value="Genomic_DNA"/>
</dbReference>
<organism evidence="3 4">
    <name type="scientific">Candidatus Gottesmanbacteria bacterium RIFCSPHIGHO2_02_FULL_40_13</name>
    <dbReference type="NCBI Taxonomy" id="1798384"/>
    <lineage>
        <taxon>Bacteria</taxon>
        <taxon>Candidatus Gottesmaniibacteriota</taxon>
    </lineage>
</organism>
<dbReference type="STRING" id="1798384.A3D03_04110"/>
<proteinExistence type="predicted"/>
<dbReference type="SUPFAM" id="SSF51569">
    <property type="entry name" value="Aldolase"/>
    <property type="match status" value="1"/>
</dbReference>
<dbReference type="Gene3D" id="3.30.70.1140">
    <property type="entry name" value="Phospho-2-dehydro-3-deoxyheptonate aldolase, domain 1"/>
    <property type="match status" value="1"/>
</dbReference>
<evidence type="ECO:0000256" key="1">
    <source>
        <dbReference type="ARBA" id="ARBA00022679"/>
    </source>
</evidence>
<name>A0A1F6A811_9BACT</name>
<evidence type="ECO:0000259" key="2">
    <source>
        <dbReference type="Pfam" id="PF00793"/>
    </source>
</evidence>
<dbReference type="InterPro" id="IPR006218">
    <property type="entry name" value="DAHP1/KDSA"/>
</dbReference>